<dbReference type="AlphaFoldDB" id="A0AAV4GET7"/>
<accession>A0AAV4GET7</accession>
<comment type="caution">
    <text evidence="2">The sequence shown here is derived from an EMBL/GenBank/DDBJ whole genome shotgun (WGS) entry which is preliminary data.</text>
</comment>
<sequence length="117" mass="13112">MSSSIFNRVSLFIVSKAAYNLDINAGEIIAIPKPGTPKRPPKNLRPITFLNTIQKEQSKIVLERIKSHVEQYLSHSQSGFRPNRSTSDVAWTHKWLAAKVNIKNIAIKIAGIDMSTK</sequence>
<dbReference type="Pfam" id="PF00078">
    <property type="entry name" value="RVT_1"/>
    <property type="match status" value="1"/>
</dbReference>
<gene>
    <name evidence="2" type="ORF">ElyMa_002375700</name>
</gene>
<proteinExistence type="predicted"/>
<keyword evidence="3" id="KW-1185">Reference proteome</keyword>
<dbReference type="Proteomes" id="UP000762676">
    <property type="component" value="Unassembled WGS sequence"/>
</dbReference>
<dbReference type="EMBL" id="BMAT01004909">
    <property type="protein sequence ID" value="GFR82925.1"/>
    <property type="molecule type" value="Genomic_DNA"/>
</dbReference>
<evidence type="ECO:0000313" key="3">
    <source>
        <dbReference type="Proteomes" id="UP000762676"/>
    </source>
</evidence>
<protein>
    <submittedName>
        <fullName evidence="2">LINE-1 retrotransposable element ORF2 protein</fullName>
    </submittedName>
</protein>
<evidence type="ECO:0000313" key="2">
    <source>
        <dbReference type="EMBL" id="GFR82925.1"/>
    </source>
</evidence>
<organism evidence="2 3">
    <name type="scientific">Elysia marginata</name>
    <dbReference type="NCBI Taxonomy" id="1093978"/>
    <lineage>
        <taxon>Eukaryota</taxon>
        <taxon>Metazoa</taxon>
        <taxon>Spiralia</taxon>
        <taxon>Lophotrochozoa</taxon>
        <taxon>Mollusca</taxon>
        <taxon>Gastropoda</taxon>
        <taxon>Heterobranchia</taxon>
        <taxon>Euthyneura</taxon>
        <taxon>Panpulmonata</taxon>
        <taxon>Sacoglossa</taxon>
        <taxon>Placobranchoidea</taxon>
        <taxon>Plakobranchidae</taxon>
        <taxon>Elysia</taxon>
    </lineage>
</organism>
<feature type="domain" description="Reverse transcriptase" evidence="1">
    <location>
        <begin position="31"/>
        <end position="96"/>
    </location>
</feature>
<dbReference type="InterPro" id="IPR000477">
    <property type="entry name" value="RT_dom"/>
</dbReference>
<name>A0AAV4GET7_9GAST</name>
<reference evidence="2 3" key="1">
    <citation type="journal article" date="2021" name="Elife">
        <title>Chloroplast acquisition without the gene transfer in kleptoplastic sea slugs, Plakobranchus ocellatus.</title>
        <authorList>
            <person name="Maeda T."/>
            <person name="Takahashi S."/>
            <person name="Yoshida T."/>
            <person name="Shimamura S."/>
            <person name="Takaki Y."/>
            <person name="Nagai Y."/>
            <person name="Toyoda A."/>
            <person name="Suzuki Y."/>
            <person name="Arimoto A."/>
            <person name="Ishii H."/>
            <person name="Satoh N."/>
            <person name="Nishiyama T."/>
            <person name="Hasebe M."/>
            <person name="Maruyama T."/>
            <person name="Minagawa J."/>
            <person name="Obokata J."/>
            <person name="Shigenobu S."/>
        </authorList>
    </citation>
    <scope>NUCLEOTIDE SEQUENCE [LARGE SCALE GENOMIC DNA]</scope>
</reference>
<dbReference type="PANTHER" id="PTHR19446">
    <property type="entry name" value="REVERSE TRANSCRIPTASES"/>
    <property type="match status" value="1"/>
</dbReference>
<evidence type="ECO:0000259" key="1">
    <source>
        <dbReference type="Pfam" id="PF00078"/>
    </source>
</evidence>